<dbReference type="PROSITE" id="PS00395">
    <property type="entry name" value="ALANINE_RACEMASE"/>
    <property type="match status" value="1"/>
</dbReference>
<evidence type="ECO:0000256" key="2">
    <source>
        <dbReference type="ARBA" id="ARBA00022898"/>
    </source>
</evidence>
<dbReference type="Pfam" id="PF00842">
    <property type="entry name" value="Ala_racemase_C"/>
    <property type="match status" value="1"/>
</dbReference>
<organism evidence="6 7">
    <name type="scientific">Paenibacillus radicis</name>
    <name type="common">ex Xue et al. 2023</name>
    <dbReference type="NCBI Taxonomy" id="2972489"/>
    <lineage>
        <taxon>Bacteria</taxon>
        <taxon>Bacillati</taxon>
        <taxon>Bacillota</taxon>
        <taxon>Bacilli</taxon>
        <taxon>Bacillales</taxon>
        <taxon>Paenibacillaceae</taxon>
        <taxon>Paenibacillus</taxon>
    </lineage>
</organism>
<dbReference type="PANTHER" id="PTHR30511:SF0">
    <property type="entry name" value="ALANINE RACEMASE, CATABOLIC-RELATED"/>
    <property type="match status" value="1"/>
</dbReference>
<evidence type="ECO:0000313" key="7">
    <source>
        <dbReference type="Proteomes" id="UP001300012"/>
    </source>
</evidence>
<dbReference type="InterPro" id="IPR011079">
    <property type="entry name" value="Ala_racemase_C"/>
</dbReference>
<evidence type="ECO:0000259" key="5">
    <source>
        <dbReference type="SMART" id="SM01005"/>
    </source>
</evidence>
<feature type="modified residue" description="N6-(pyridoxal phosphate)lysine" evidence="4">
    <location>
        <position position="40"/>
    </location>
</feature>
<feature type="binding site" evidence="4">
    <location>
        <position position="317"/>
    </location>
    <ligand>
        <name>substrate</name>
    </ligand>
</feature>
<dbReference type="Proteomes" id="UP001300012">
    <property type="component" value="Unassembled WGS sequence"/>
</dbReference>
<evidence type="ECO:0000313" key="6">
    <source>
        <dbReference type="EMBL" id="MCR8635275.1"/>
    </source>
</evidence>
<dbReference type="HAMAP" id="MF_01201">
    <property type="entry name" value="Ala_racemase"/>
    <property type="match status" value="1"/>
</dbReference>
<proteinExistence type="inferred from homology"/>
<dbReference type="RefSeq" id="WP_258216820.1">
    <property type="nucleotide sequence ID" value="NZ_JANQBD010000026.1"/>
</dbReference>
<comment type="catalytic activity">
    <reaction evidence="4">
        <text>L-alanine = D-alanine</text>
        <dbReference type="Rhea" id="RHEA:20249"/>
        <dbReference type="ChEBI" id="CHEBI:57416"/>
        <dbReference type="ChEBI" id="CHEBI:57972"/>
        <dbReference type="EC" id="5.1.1.1"/>
    </reaction>
</comment>
<evidence type="ECO:0000256" key="3">
    <source>
        <dbReference type="ARBA" id="ARBA00023235"/>
    </source>
</evidence>
<keyword evidence="2 4" id="KW-0663">Pyridoxal phosphate</keyword>
<dbReference type="InterPro" id="IPR000821">
    <property type="entry name" value="Ala_racemase"/>
</dbReference>
<gene>
    <name evidence="6" type="primary">alr</name>
    <name evidence="6" type="ORF">NV381_29150</name>
</gene>
<feature type="active site" description="Proton acceptor; specific for D-alanine" evidence="4">
    <location>
        <position position="40"/>
    </location>
</feature>
<dbReference type="InterPro" id="IPR009006">
    <property type="entry name" value="Ala_racemase/Decarboxylase_C"/>
</dbReference>
<accession>A0ABT1YQ31</accession>
<dbReference type="Pfam" id="PF01168">
    <property type="entry name" value="Ala_racemase_N"/>
    <property type="match status" value="1"/>
</dbReference>
<name>A0ABT1YQ31_9BACL</name>
<comment type="cofactor">
    <cofactor evidence="1 4">
        <name>pyridoxal 5'-phosphate</name>
        <dbReference type="ChEBI" id="CHEBI:597326"/>
    </cofactor>
</comment>
<dbReference type="SUPFAM" id="SSF50621">
    <property type="entry name" value="Alanine racemase C-terminal domain-like"/>
    <property type="match status" value="1"/>
</dbReference>
<feature type="binding site" evidence="4">
    <location>
        <position position="138"/>
    </location>
    <ligand>
        <name>substrate</name>
    </ligand>
</feature>
<comment type="caution">
    <text evidence="6">The sequence shown here is derived from an EMBL/GenBank/DDBJ whole genome shotgun (WGS) entry which is preliminary data.</text>
</comment>
<keyword evidence="7" id="KW-1185">Reference proteome</keyword>
<sequence length="410" mass="45682">MQTISYRDTWVEISLDAIIHNAKTFKSSLHEKCRFMAVVKADGYGHGAVEVAIAAISAGADYLGVAFLDEALQLRNAGIDEPILILGYTPPHSVETAIKHDITMTVFSADVLEEVIVCSERLQHYARIHLKIDTGMSRVGVSTIEEAFMLASKIVSSRFVSLEGMFTHFADADNEDQTYTRQQFQLFNYFIDELEKRHIYIPIKHCCNSAAAMKTPEMHLNMVRIGISLYGLLPSEQLRSDRYPILQAMGFKTKISALKTVPANRPVSYGCTFKANKDSRIATIPVGYADGLSRLLSNKGYVLVHGQRVPIIGRICMDQTMIDVTSVSHVLVGDEVTLFGWSEESLLPVDEIADCMNTINYEVVCSIGKRVPRVYVRNGQIVKAHKPYCSRSHSCLPIRIVVTVTNKGLM</sequence>
<evidence type="ECO:0000256" key="4">
    <source>
        <dbReference type="HAMAP-Rule" id="MF_01201"/>
    </source>
</evidence>
<feature type="domain" description="Alanine racemase C-terminal" evidence="5">
    <location>
        <begin position="248"/>
        <end position="376"/>
    </location>
</feature>
<dbReference type="GO" id="GO:0008784">
    <property type="term" value="F:alanine racemase activity"/>
    <property type="evidence" value="ECO:0007669"/>
    <property type="project" value="UniProtKB-EC"/>
</dbReference>
<dbReference type="Gene3D" id="3.20.20.10">
    <property type="entry name" value="Alanine racemase"/>
    <property type="match status" value="1"/>
</dbReference>
<protein>
    <recommendedName>
        <fullName evidence="4">Alanine racemase</fullName>
        <ecNumber evidence="4">5.1.1.1</ecNumber>
    </recommendedName>
</protein>
<dbReference type="InterPro" id="IPR029066">
    <property type="entry name" value="PLP-binding_barrel"/>
</dbReference>
<dbReference type="NCBIfam" id="TIGR00492">
    <property type="entry name" value="alr"/>
    <property type="match status" value="1"/>
</dbReference>
<comment type="pathway">
    <text evidence="4">Amino-acid biosynthesis; D-alanine biosynthesis; D-alanine from L-alanine: step 1/1.</text>
</comment>
<dbReference type="InterPro" id="IPR001608">
    <property type="entry name" value="Ala_racemase_N"/>
</dbReference>
<dbReference type="EC" id="5.1.1.1" evidence="4"/>
<dbReference type="InterPro" id="IPR020622">
    <property type="entry name" value="Ala_racemase_pyridoxalP-BS"/>
</dbReference>
<reference evidence="6 7" key="1">
    <citation type="submission" date="2022-08" db="EMBL/GenBank/DDBJ databases">
        <title>Paenibacillus endoradicis sp. nov., Paenibacillus radicibacter sp. nov and Paenibacillus pararadicis sp. nov., three cold-adapted plant growth-promoting bacteria isolated from root of Larix gmelinii in Great Khingan.</title>
        <authorList>
            <person name="Xue H."/>
        </authorList>
    </citation>
    <scope>NUCLEOTIDE SEQUENCE [LARGE SCALE GENOMIC DNA]</scope>
    <source>
        <strain evidence="6 7">N5-1-1-5</strain>
    </source>
</reference>
<dbReference type="SMART" id="SM01005">
    <property type="entry name" value="Ala_racemase_C"/>
    <property type="match status" value="1"/>
</dbReference>
<feature type="active site" description="Proton acceptor; specific for L-alanine" evidence="4">
    <location>
        <position position="269"/>
    </location>
</feature>
<keyword evidence="3 4" id="KW-0413">Isomerase</keyword>
<dbReference type="PANTHER" id="PTHR30511">
    <property type="entry name" value="ALANINE RACEMASE"/>
    <property type="match status" value="1"/>
</dbReference>
<dbReference type="EMBL" id="JANQBD010000026">
    <property type="protein sequence ID" value="MCR8635275.1"/>
    <property type="molecule type" value="Genomic_DNA"/>
</dbReference>
<dbReference type="CDD" id="cd00430">
    <property type="entry name" value="PLPDE_III_AR"/>
    <property type="match status" value="1"/>
</dbReference>
<dbReference type="PRINTS" id="PR00992">
    <property type="entry name" value="ALARACEMASE"/>
</dbReference>
<comment type="similarity">
    <text evidence="4">Belongs to the alanine racemase family.</text>
</comment>
<dbReference type="SUPFAM" id="SSF51419">
    <property type="entry name" value="PLP-binding barrel"/>
    <property type="match status" value="1"/>
</dbReference>
<dbReference type="Gene3D" id="2.40.37.10">
    <property type="entry name" value="Lyase, Ornithine Decarboxylase, Chain A, domain 1"/>
    <property type="match status" value="1"/>
</dbReference>
<evidence type="ECO:0000256" key="1">
    <source>
        <dbReference type="ARBA" id="ARBA00001933"/>
    </source>
</evidence>
<comment type="function">
    <text evidence="4">Catalyzes the interconversion of L-alanine and D-alanine. May also act on other amino acids.</text>
</comment>